<feature type="transmembrane region" description="Helical" evidence="7">
    <location>
        <begin position="210"/>
        <end position="228"/>
    </location>
</feature>
<accession>A0A1H0KQS5</accession>
<comment type="subcellular location">
    <subcellularLocation>
        <location evidence="1 7">Cell membrane</location>
        <topology evidence="1 7">Multi-pass membrane protein</topology>
    </subcellularLocation>
</comment>
<name>A0A1H0KQS5_9MICO</name>
<dbReference type="CDD" id="cd06261">
    <property type="entry name" value="TM_PBP2"/>
    <property type="match status" value="1"/>
</dbReference>
<evidence type="ECO:0000256" key="1">
    <source>
        <dbReference type="ARBA" id="ARBA00004651"/>
    </source>
</evidence>
<dbReference type="Gene3D" id="1.10.3720.10">
    <property type="entry name" value="MetI-like"/>
    <property type="match status" value="1"/>
</dbReference>
<feature type="transmembrane region" description="Helical" evidence="7">
    <location>
        <begin position="267"/>
        <end position="290"/>
    </location>
</feature>
<evidence type="ECO:0000256" key="8">
    <source>
        <dbReference type="SAM" id="MobiDB-lite"/>
    </source>
</evidence>
<evidence type="ECO:0000313" key="10">
    <source>
        <dbReference type="EMBL" id="SDO58215.1"/>
    </source>
</evidence>
<feature type="transmembrane region" description="Helical" evidence="7">
    <location>
        <begin position="149"/>
        <end position="177"/>
    </location>
</feature>
<evidence type="ECO:0000256" key="2">
    <source>
        <dbReference type="ARBA" id="ARBA00022448"/>
    </source>
</evidence>
<dbReference type="Pfam" id="PF12911">
    <property type="entry name" value="OppC_N"/>
    <property type="match status" value="1"/>
</dbReference>
<keyword evidence="5 7" id="KW-1133">Transmembrane helix</keyword>
<dbReference type="PANTHER" id="PTHR43386">
    <property type="entry name" value="OLIGOPEPTIDE TRANSPORT SYSTEM PERMEASE PROTEIN APPC"/>
    <property type="match status" value="1"/>
</dbReference>
<dbReference type="Pfam" id="PF00528">
    <property type="entry name" value="BPD_transp_1"/>
    <property type="match status" value="1"/>
</dbReference>
<dbReference type="InterPro" id="IPR000515">
    <property type="entry name" value="MetI-like"/>
</dbReference>
<proteinExistence type="inferred from homology"/>
<dbReference type="PANTHER" id="PTHR43386:SF1">
    <property type="entry name" value="D,D-DIPEPTIDE TRANSPORT SYSTEM PERMEASE PROTEIN DDPC-RELATED"/>
    <property type="match status" value="1"/>
</dbReference>
<evidence type="ECO:0000259" key="9">
    <source>
        <dbReference type="PROSITE" id="PS50928"/>
    </source>
</evidence>
<evidence type="ECO:0000256" key="7">
    <source>
        <dbReference type="RuleBase" id="RU363032"/>
    </source>
</evidence>
<feature type="transmembrane region" description="Helical" evidence="7">
    <location>
        <begin position="77"/>
        <end position="99"/>
    </location>
</feature>
<sequence>MSNPDNPNTPLDPKNLTPSGKKQRIDDLAATAGARRVGGGSAAGTALLTVDDAGRIEESSGVSLIASAWRRLRRNPVFLLGAGITVLFILIAIFAPLIAPHDPAAGLLLNKVRPQSNPVPGPEPGFPLGADTSGRDYLSRLIVGSRQTLIVGVFATLFGLTGGLALGVLAGAFGGWVDSLVMRFVDVMLSIPSLLLAVSIAALATRPSQWTVIIAIATVQVPIFARLLRGSMLAQRASDHVLAARALGVKRSAIVFRHMLPNSLGPVIVQATLVIAGAIIDAAALSFLGLGNPDDRKPEWGQMLGKAQNNIFDNPALAVWPALCIIIVALGFTLMGESLREALDPKSRR</sequence>
<keyword evidence="2 7" id="KW-0813">Transport</keyword>
<dbReference type="PROSITE" id="PS50928">
    <property type="entry name" value="ABC_TM1"/>
    <property type="match status" value="1"/>
</dbReference>
<keyword evidence="4 7" id="KW-0812">Transmembrane</keyword>
<feature type="domain" description="ABC transmembrane type-1" evidence="9">
    <location>
        <begin position="145"/>
        <end position="336"/>
    </location>
</feature>
<dbReference type="GO" id="GO:0005886">
    <property type="term" value="C:plasma membrane"/>
    <property type="evidence" value="ECO:0007669"/>
    <property type="project" value="UniProtKB-SubCell"/>
</dbReference>
<evidence type="ECO:0000256" key="5">
    <source>
        <dbReference type="ARBA" id="ARBA00022989"/>
    </source>
</evidence>
<evidence type="ECO:0000313" key="11">
    <source>
        <dbReference type="Proteomes" id="UP000199077"/>
    </source>
</evidence>
<organism evidence="10 11">
    <name type="scientific">Pedococcus dokdonensis</name>
    <dbReference type="NCBI Taxonomy" id="443156"/>
    <lineage>
        <taxon>Bacteria</taxon>
        <taxon>Bacillati</taxon>
        <taxon>Actinomycetota</taxon>
        <taxon>Actinomycetes</taxon>
        <taxon>Micrococcales</taxon>
        <taxon>Intrasporangiaceae</taxon>
        <taxon>Pedococcus</taxon>
    </lineage>
</organism>
<dbReference type="SUPFAM" id="SSF161098">
    <property type="entry name" value="MetI-like"/>
    <property type="match status" value="1"/>
</dbReference>
<dbReference type="STRING" id="443156.SAMN04489867_0079"/>
<protein>
    <submittedName>
        <fullName evidence="10">Peptide/nickel transport system permease protein</fullName>
    </submittedName>
</protein>
<dbReference type="Proteomes" id="UP000199077">
    <property type="component" value="Chromosome I"/>
</dbReference>
<dbReference type="EMBL" id="LT629711">
    <property type="protein sequence ID" value="SDO58215.1"/>
    <property type="molecule type" value="Genomic_DNA"/>
</dbReference>
<feature type="transmembrane region" description="Helical" evidence="7">
    <location>
        <begin position="184"/>
        <end position="204"/>
    </location>
</feature>
<keyword evidence="6 7" id="KW-0472">Membrane</keyword>
<dbReference type="InterPro" id="IPR050366">
    <property type="entry name" value="BP-dependent_transpt_permease"/>
</dbReference>
<evidence type="ECO:0000256" key="6">
    <source>
        <dbReference type="ARBA" id="ARBA00023136"/>
    </source>
</evidence>
<feature type="transmembrane region" description="Helical" evidence="7">
    <location>
        <begin position="318"/>
        <end position="339"/>
    </location>
</feature>
<keyword evidence="3" id="KW-1003">Cell membrane</keyword>
<dbReference type="GO" id="GO:0055085">
    <property type="term" value="P:transmembrane transport"/>
    <property type="evidence" value="ECO:0007669"/>
    <property type="project" value="InterPro"/>
</dbReference>
<gene>
    <name evidence="10" type="ORF">SAMN04489867_0079</name>
</gene>
<dbReference type="RefSeq" id="WP_231961363.1">
    <property type="nucleotide sequence ID" value="NZ_LT629711.1"/>
</dbReference>
<dbReference type="InterPro" id="IPR025966">
    <property type="entry name" value="OppC_N"/>
</dbReference>
<evidence type="ECO:0000256" key="3">
    <source>
        <dbReference type="ARBA" id="ARBA00022475"/>
    </source>
</evidence>
<reference evidence="11" key="1">
    <citation type="submission" date="2016-10" db="EMBL/GenBank/DDBJ databases">
        <authorList>
            <person name="Varghese N."/>
            <person name="Submissions S."/>
        </authorList>
    </citation>
    <scope>NUCLEOTIDE SEQUENCE [LARGE SCALE GENOMIC DNA]</scope>
    <source>
        <strain evidence="11">DSM 22329</strain>
    </source>
</reference>
<feature type="region of interest" description="Disordered" evidence="8">
    <location>
        <begin position="1"/>
        <end position="23"/>
    </location>
</feature>
<dbReference type="InterPro" id="IPR035906">
    <property type="entry name" value="MetI-like_sf"/>
</dbReference>
<evidence type="ECO:0000256" key="4">
    <source>
        <dbReference type="ARBA" id="ARBA00022692"/>
    </source>
</evidence>
<dbReference type="AlphaFoldDB" id="A0A1H0KQS5"/>
<keyword evidence="11" id="KW-1185">Reference proteome</keyword>
<comment type="similarity">
    <text evidence="7">Belongs to the binding-protein-dependent transport system permease family.</text>
</comment>